<name>A0A1I3BRK8_9MICO</name>
<evidence type="ECO:0000313" key="6">
    <source>
        <dbReference type="Proteomes" id="UP000297963"/>
    </source>
</evidence>
<evidence type="ECO:0000313" key="5">
    <source>
        <dbReference type="Proteomes" id="UP000199681"/>
    </source>
</evidence>
<gene>
    <name evidence="4" type="ORF">E3O11_14990</name>
    <name evidence="3" type="ORF">SAMN05216274_11090</name>
</gene>
<dbReference type="InterPro" id="IPR005648">
    <property type="entry name" value="FlgD"/>
</dbReference>
<dbReference type="EMBL" id="SOFE01000023">
    <property type="protein sequence ID" value="TFB83114.1"/>
    <property type="molecule type" value="Genomic_DNA"/>
</dbReference>
<keyword evidence="4" id="KW-0282">Flagellum</keyword>
<sequence length="141" mass="14576">MPVDAVAATTAGLYSGASTRTPSQSMDSEVFMNLLVTQLQNQDPSSPMDTNQMIAQTTQLAMMEKITEMATASQESFSLQMRSSAAALVGQTVTYTMYDGTEATGIASSVSFKDAVPQVTIGGKSIALDAVSGVTTAASSS</sequence>
<evidence type="ECO:0000256" key="2">
    <source>
        <dbReference type="ARBA" id="ARBA00022795"/>
    </source>
</evidence>
<protein>
    <submittedName>
        <fullName evidence="3">Flagellar basal-body rod modification protein FlgD</fullName>
    </submittedName>
    <submittedName>
        <fullName evidence="4">Flagellar hook capping protein</fullName>
    </submittedName>
</protein>
<dbReference type="Proteomes" id="UP000199681">
    <property type="component" value="Unassembled WGS sequence"/>
</dbReference>
<evidence type="ECO:0000313" key="3">
    <source>
        <dbReference type="EMBL" id="SFH64810.1"/>
    </source>
</evidence>
<dbReference type="STRING" id="995038.SAMN05216274_11090"/>
<keyword evidence="4" id="KW-0966">Cell projection</keyword>
<proteinExistence type="inferred from homology"/>
<keyword evidence="2" id="KW-1005">Bacterial flagellum biogenesis</keyword>
<accession>A0A1I3BRK8</accession>
<dbReference type="AlphaFoldDB" id="A0A1I3BRK8"/>
<organism evidence="4 6">
    <name type="scientific">Cryobacterium levicorallinum</name>
    <dbReference type="NCBI Taxonomy" id="995038"/>
    <lineage>
        <taxon>Bacteria</taxon>
        <taxon>Bacillati</taxon>
        <taxon>Actinomycetota</taxon>
        <taxon>Actinomycetes</taxon>
        <taxon>Micrococcales</taxon>
        <taxon>Microbacteriaceae</taxon>
        <taxon>Cryobacterium</taxon>
    </lineage>
</organism>
<keyword evidence="4" id="KW-0969">Cilium</keyword>
<dbReference type="EMBL" id="FOPW01000010">
    <property type="protein sequence ID" value="SFH64810.1"/>
    <property type="molecule type" value="Genomic_DNA"/>
</dbReference>
<keyword evidence="5" id="KW-1185">Reference proteome</keyword>
<dbReference type="Proteomes" id="UP000297963">
    <property type="component" value="Unassembled WGS sequence"/>
</dbReference>
<evidence type="ECO:0000256" key="1">
    <source>
        <dbReference type="ARBA" id="ARBA00010577"/>
    </source>
</evidence>
<evidence type="ECO:0000313" key="4">
    <source>
        <dbReference type="EMBL" id="TFB83114.1"/>
    </source>
</evidence>
<dbReference type="GO" id="GO:0044781">
    <property type="term" value="P:bacterial-type flagellum organization"/>
    <property type="evidence" value="ECO:0007669"/>
    <property type="project" value="UniProtKB-KW"/>
</dbReference>
<comment type="similarity">
    <text evidence="1">Belongs to the FlgD family.</text>
</comment>
<comment type="caution">
    <text evidence="4">The sequence shown here is derived from an EMBL/GenBank/DDBJ whole genome shotgun (WGS) entry which is preliminary data.</text>
</comment>
<reference evidence="4 6" key="2">
    <citation type="submission" date="2019-03" db="EMBL/GenBank/DDBJ databases">
        <title>Genomics of glacier-inhabiting Cryobacterium strains.</title>
        <authorList>
            <person name="Liu Q."/>
            <person name="Xin Y.-H."/>
        </authorList>
    </citation>
    <scope>NUCLEOTIDE SEQUENCE [LARGE SCALE GENOMIC DNA]</scope>
    <source>
        <strain evidence="4 6">Hh34</strain>
    </source>
</reference>
<dbReference type="RefSeq" id="WP_092450627.1">
    <property type="nucleotide sequence ID" value="NZ_BKAC01000001.1"/>
</dbReference>
<dbReference type="Pfam" id="PF03963">
    <property type="entry name" value="FlgD"/>
    <property type="match status" value="1"/>
</dbReference>
<reference evidence="3 5" key="1">
    <citation type="submission" date="2016-10" db="EMBL/GenBank/DDBJ databases">
        <authorList>
            <person name="Varghese N."/>
            <person name="Submissions S."/>
        </authorList>
    </citation>
    <scope>NUCLEOTIDE SEQUENCE [LARGE SCALE GENOMIC DNA]</scope>
    <source>
        <strain evidence="3 5">GMCC 1.11211</strain>
    </source>
</reference>